<dbReference type="InterPro" id="IPR036390">
    <property type="entry name" value="WH_DNA-bd_sf"/>
</dbReference>
<feature type="domain" description="Initiator Rep protein WH1" evidence="3">
    <location>
        <begin position="6"/>
        <end position="148"/>
    </location>
</feature>
<evidence type="ECO:0000259" key="3">
    <source>
        <dbReference type="Pfam" id="PF01051"/>
    </source>
</evidence>
<gene>
    <name evidence="4" type="ORF">WR164_13760</name>
</gene>
<dbReference type="Pfam" id="PF21205">
    <property type="entry name" value="Rep3_C"/>
    <property type="match status" value="1"/>
</dbReference>
<proteinExistence type="inferred from homology"/>
<dbReference type="InterPro" id="IPR036388">
    <property type="entry name" value="WH-like_DNA-bd_sf"/>
</dbReference>
<reference evidence="4" key="2">
    <citation type="journal article" date="2023" name="PLoS ONE">
        <title>Philodulcilactobacillus myokoensis gen. nov., sp. nov., a fructophilic, acidophilic, and agar-phobic lactic acid bacterium isolated from fermented vegetable extracts.</title>
        <authorList>
            <person name="Kouya T."/>
            <person name="Ishiyama Y."/>
            <person name="Ohashi S."/>
            <person name="Kumakubo R."/>
            <person name="Yamazaki T."/>
            <person name="Otaki T."/>
        </authorList>
    </citation>
    <scope>NUCLEOTIDE SEQUENCE</scope>
    <source>
        <strain evidence="4">WR16-4</strain>
    </source>
</reference>
<dbReference type="GO" id="GO:0006270">
    <property type="term" value="P:DNA replication initiation"/>
    <property type="evidence" value="ECO:0007669"/>
    <property type="project" value="InterPro"/>
</dbReference>
<sequence length="300" mass="35882">MSNELVKYGNQLNSVPFRKFKSHEFNIFFSIVSRMRNKGTSEITFSYSEIKRLSNYKRHDKQNFERDLEKTYHKMLNLNMWYEDEKVYKAWVLFTNFEINKKNQTVTISVNPKLIGVINHLVNWTRFSLEQFVNLQSSYSKTAFRLFKQYRVVGKRKFNIKEFRLLFDVPKSYSFSDINKRILKQLKNELPQYFKNFKITKIKHGRRIVGYLFTWKPEINNQNDFSRGKSRDNQLKIDNINNNTNLTDKEKQQAKDKVLKLQTKDLKRKVNIANNSKKDHSSKTKNVKSILDDISDSLKS</sequence>
<evidence type="ECO:0000313" key="5">
    <source>
        <dbReference type="Proteomes" id="UP001144204"/>
    </source>
</evidence>
<dbReference type="Gene3D" id="1.10.10.10">
    <property type="entry name" value="Winged helix-like DNA-binding domain superfamily/Winged helix DNA-binding domain"/>
    <property type="match status" value="1"/>
</dbReference>
<evidence type="ECO:0000313" key="4">
    <source>
        <dbReference type="EMBL" id="GLB47397.1"/>
    </source>
</evidence>
<dbReference type="AlphaFoldDB" id="A0A9W6B1Z7"/>
<accession>A0A9W6B1Z7</accession>
<dbReference type="SUPFAM" id="SSF46785">
    <property type="entry name" value="Winged helix' DNA-binding domain"/>
    <property type="match status" value="2"/>
</dbReference>
<name>A0A9W6B1Z7_9LACO</name>
<dbReference type="RefSeq" id="WP_286136934.1">
    <property type="nucleotide sequence ID" value="NZ_BRPL01000003.1"/>
</dbReference>
<dbReference type="GO" id="GO:0003887">
    <property type="term" value="F:DNA-directed DNA polymerase activity"/>
    <property type="evidence" value="ECO:0007669"/>
    <property type="project" value="InterPro"/>
</dbReference>
<dbReference type="Proteomes" id="UP001144204">
    <property type="component" value="Unassembled WGS sequence"/>
</dbReference>
<feature type="region of interest" description="Disordered" evidence="2">
    <location>
        <begin position="269"/>
        <end position="300"/>
    </location>
</feature>
<keyword evidence="5" id="KW-1185">Reference proteome</keyword>
<evidence type="ECO:0000256" key="2">
    <source>
        <dbReference type="SAM" id="MobiDB-lite"/>
    </source>
</evidence>
<evidence type="ECO:0000256" key="1">
    <source>
        <dbReference type="ARBA" id="ARBA00038283"/>
    </source>
</evidence>
<comment type="similarity">
    <text evidence="1">Belongs to the initiator RepB protein family.</text>
</comment>
<reference evidence="4" key="1">
    <citation type="submission" date="2022-07" db="EMBL/GenBank/DDBJ databases">
        <authorList>
            <person name="Kouya T."/>
            <person name="Ishiyama Y."/>
        </authorList>
    </citation>
    <scope>NUCLEOTIDE SEQUENCE</scope>
    <source>
        <strain evidence="4">WR16-4</strain>
    </source>
</reference>
<organism evidence="4 5">
    <name type="scientific">Philodulcilactobacillus myokoensis</name>
    <dbReference type="NCBI Taxonomy" id="2929573"/>
    <lineage>
        <taxon>Bacteria</taxon>
        <taxon>Bacillati</taxon>
        <taxon>Bacillota</taxon>
        <taxon>Bacilli</taxon>
        <taxon>Lactobacillales</taxon>
        <taxon>Lactobacillaceae</taxon>
        <taxon>Philodulcilactobacillus</taxon>
    </lineage>
</organism>
<dbReference type="EMBL" id="BRPL01000003">
    <property type="protein sequence ID" value="GLB47397.1"/>
    <property type="molecule type" value="Genomic_DNA"/>
</dbReference>
<protein>
    <recommendedName>
        <fullName evidence="3">Initiator Rep protein WH1 domain-containing protein</fullName>
    </recommendedName>
</protein>
<comment type="caution">
    <text evidence="4">The sequence shown here is derived from an EMBL/GenBank/DDBJ whole genome shotgun (WGS) entry which is preliminary data.</text>
</comment>
<dbReference type="InterPro" id="IPR000525">
    <property type="entry name" value="Initiator_Rep_WH1"/>
</dbReference>
<dbReference type="Pfam" id="PF01051">
    <property type="entry name" value="Rep3_N"/>
    <property type="match status" value="1"/>
</dbReference>